<protein>
    <submittedName>
        <fullName evidence="1">Uncharacterized protein</fullName>
    </submittedName>
</protein>
<proteinExistence type="predicted"/>
<accession>A0A387BET9</accession>
<dbReference type="AlphaFoldDB" id="A0A387BET9"/>
<gene>
    <name evidence="1" type="ORF">D7I47_01170</name>
</gene>
<name>A0A387BET9_9MICO</name>
<dbReference type="Proteomes" id="UP000278886">
    <property type="component" value="Chromosome"/>
</dbReference>
<sequence>MSEAGRTMGGMANIEILEVRAFEPRCLDCGETGPIESSAFWAMAWEEAHVCVAARIDSEAPELISA</sequence>
<keyword evidence="2" id="KW-1185">Reference proteome</keyword>
<evidence type="ECO:0000313" key="1">
    <source>
        <dbReference type="EMBL" id="AYF97000.1"/>
    </source>
</evidence>
<evidence type="ECO:0000313" key="2">
    <source>
        <dbReference type="Proteomes" id="UP000278886"/>
    </source>
</evidence>
<dbReference type="EMBL" id="CP032630">
    <property type="protein sequence ID" value="AYF97000.1"/>
    <property type="molecule type" value="Genomic_DNA"/>
</dbReference>
<organism evidence="1 2">
    <name type="scientific">Protaetiibacter intestinalis</name>
    <dbReference type="NCBI Taxonomy" id="2419774"/>
    <lineage>
        <taxon>Bacteria</taxon>
        <taxon>Bacillati</taxon>
        <taxon>Actinomycetota</taxon>
        <taxon>Actinomycetes</taxon>
        <taxon>Micrococcales</taxon>
        <taxon>Microbacteriaceae</taxon>
        <taxon>Protaetiibacter</taxon>
    </lineage>
</organism>
<dbReference type="KEGG" id="lyd:D7I47_01170"/>
<reference evidence="2" key="1">
    <citation type="submission" date="2018-09" db="EMBL/GenBank/DDBJ databases">
        <title>Genome sequencing of strain 2DFWR-13.</title>
        <authorList>
            <person name="Heo J."/>
            <person name="Kim S.-J."/>
            <person name="Kwon S.-W."/>
        </authorList>
    </citation>
    <scope>NUCLEOTIDE SEQUENCE [LARGE SCALE GENOMIC DNA]</scope>
    <source>
        <strain evidence="2">2DFWR-13</strain>
    </source>
</reference>